<dbReference type="Proteomes" id="UP001139226">
    <property type="component" value="Unassembled WGS sequence"/>
</dbReference>
<name>A0A9X1V5Y2_9FLAO</name>
<reference evidence="2" key="1">
    <citation type="submission" date="2022-03" db="EMBL/GenBank/DDBJ databases">
        <title>Gramella crocea sp. nov., isolated from activated sludge of a seafood processing plant.</title>
        <authorList>
            <person name="Zhang X."/>
        </authorList>
    </citation>
    <scope>NUCLEOTIDE SEQUENCE</scope>
    <source>
        <strain evidence="2">YJ019</strain>
    </source>
</reference>
<evidence type="ECO:0000313" key="2">
    <source>
        <dbReference type="EMBL" id="MCH4824450.1"/>
    </source>
</evidence>
<feature type="transmembrane region" description="Helical" evidence="1">
    <location>
        <begin position="37"/>
        <end position="56"/>
    </location>
</feature>
<proteinExistence type="predicted"/>
<keyword evidence="1" id="KW-1133">Transmembrane helix</keyword>
<protein>
    <submittedName>
        <fullName evidence="2">Uncharacterized protein</fullName>
    </submittedName>
</protein>
<feature type="transmembrane region" description="Helical" evidence="1">
    <location>
        <begin position="87"/>
        <end position="105"/>
    </location>
</feature>
<dbReference type="Pfam" id="PF20181">
    <property type="entry name" value="DUF6544"/>
    <property type="match status" value="1"/>
</dbReference>
<keyword evidence="1" id="KW-0472">Membrane</keyword>
<organism evidence="2 3">
    <name type="scientific">Christiangramia lutea</name>
    <dbReference type="NCBI Taxonomy" id="1607951"/>
    <lineage>
        <taxon>Bacteria</taxon>
        <taxon>Pseudomonadati</taxon>
        <taxon>Bacteroidota</taxon>
        <taxon>Flavobacteriia</taxon>
        <taxon>Flavobacteriales</taxon>
        <taxon>Flavobacteriaceae</taxon>
        <taxon>Christiangramia</taxon>
    </lineage>
</organism>
<evidence type="ECO:0000256" key="1">
    <source>
        <dbReference type="SAM" id="Phobius"/>
    </source>
</evidence>
<dbReference type="AlphaFoldDB" id="A0A9X1V5Y2"/>
<dbReference type="InterPro" id="IPR046674">
    <property type="entry name" value="DUF6544"/>
</dbReference>
<accession>A0A9X1V5Y2</accession>
<evidence type="ECO:0000313" key="3">
    <source>
        <dbReference type="Proteomes" id="UP001139226"/>
    </source>
</evidence>
<feature type="transmembrane region" description="Helical" evidence="1">
    <location>
        <begin position="63"/>
        <end position="81"/>
    </location>
</feature>
<dbReference type="EMBL" id="JAKVTV010000006">
    <property type="protein sequence ID" value="MCH4824450.1"/>
    <property type="molecule type" value="Genomic_DNA"/>
</dbReference>
<keyword evidence="1" id="KW-0812">Transmembrane</keyword>
<gene>
    <name evidence="2" type="ORF">ML462_14855</name>
</gene>
<sequence length="362" mass="41444">MRVLFAILLIIHMLIHILGFAWSRLYASEFAQVPATQSLLWFLATVLISVTTILFIRKKPTWVLLAIPALITSQLLIYLNWDAAKYGSILNLIILLVIIISIAGWKFEKSFKKDKIDAIIANSVSGKIISEADIAMLPLPVKKYLKYSGFLDKPEIENFEIRFSGQMREKNKNWFSFTTEQLNTIDPPGRYFFMKANYKGVSTQGYHKYDGKTARMLIKPLSIFKVIDISSRKLLKSEMVTYLNDVCIFAPGALINDKFSFENMGNHTVKVTYTYAEISISAVMEFGEEGQLINFFSNDRYDLGEKKKFLFSTPVGGYKSFNGYNLPSYGETIWHYPDADFVYGKFNALEVNFNIDRKINNS</sequence>
<keyword evidence="3" id="KW-1185">Reference proteome</keyword>
<comment type="caution">
    <text evidence="2">The sequence shown here is derived from an EMBL/GenBank/DDBJ whole genome shotgun (WGS) entry which is preliminary data.</text>
</comment>
<dbReference type="RefSeq" id="WP_240714618.1">
    <property type="nucleotide sequence ID" value="NZ_JAKVTV010000006.1"/>
</dbReference>